<dbReference type="PANTHER" id="PTHR47861">
    <property type="entry name" value="FKBP-TYPE PEPTIDYL-PROLYL CIS-TRANS ISOMERASE SLYD"/>
    <property type="match status" value="1"/>
</dbReference>
<evidence type="ECO:0000256" key="5">
    <source>
        <dbReference type="ARBA" id="ARBA00023110"/>
    </source>
</evidence>
<sequence length="160" mass="17084">MIIAKDDVAIFEYTVTANGEQLDTSEGKEPLAIIVGQGQLVPGLEQALIGKQVGDKFDAEIAAEEAYGERNDNLVQAVPKAMFGDVEVEVGMQFRATTDEGEQSVIIIGVEDDEVIVDGNHPLAGIDLAFSIEVTEVRKATEEELAHGHVHAPGGCGHHH</sequence>
<evidence type="ECO:0000256" key="1">
    <source>
        <dbReference type="ARBA" id="ARBA00000971"/>
    </source>
</evidence>
<comment type="similarity">
    <text evidence="3 10">Belongs to the FKBP-type PPIase family.</text>
</comment>
<feature type="domain" description="PPIase FKBP-type" evidence="11">
    <location>
        <begin position="6"/>
        <end position="90"/>
    </location>
</feature>
<keyword evidence="5 9" id="KW-0697">Rotamase</keyword>
<evidence type="ECO:0000313" key="12">
    <source>
        <dbReference type="EMBL" id="GGA95133.1"/>
    </source>
</evidence>
<dbReference type="PANTHER" id="PTHR47861:SF3">
    <property type="entry name" value="FKBP-TYPE PEPTIDYL-PROLYL CIS-TRANS ISOMERASE SLYD"/>
    <property type="match status" value="1"/>
</dbReference>
<keyword evidence="13" id="KW-1185">Reference proteome</keyword>
<evidence type="ECO:0000256" key="2">
    <source>
        <dbReference type="ARBA" id="ARBA00004496"/>
    </source>
</evidence>
<evidence type="ECO:0000259" key="11">
    <source>
        <dbReference type="PROSITE" id="PS50059"/>
    </source>
</evidence>
<evidence type="ECO:0000313" key="13">
    <source>
        <dbReference type="Proteomes" id="UP000651977"/>
    </source>
</evidence>
<dbReference type="SUPFAM" id="SSF54534">
    <property type="entry name" value="FKBP-like"/>
    <property type="match status" value="1"/>
</dbReference>
<organism evidence="12 13">
    <name type="scientific">Agarivorans gilvus</name>
    <dbReference type="NCBI Taxonomy" id="680279"/>
    <lineage>
        <taxon>Bacteria</taxon>
        <taxon>Pseudomonadati</taxon>
        <taxon>Pseudomonadota</taxon>
        <taxon>Gammaproteobacteria</taxon>
        <taxon>Alteromonadales</taxon>
        <taxon>Alteromonadaceae</taxon>
        <taxon>Agarivorans</taxon>
    </lineage>
</organism>
<dbReference type="InterPro" id="IPR046357">
    <property type="entry name" value="PPIase_dom_sf"/>
</dbReference>
<dbReference type="Gene3D" id="3.10.50.40">
    <property type="match status" value="1"/>
</dbReference>
<dbReference type="InterPro" id="IPR001179">
    <property type="entry name" value="PPIase_FKBP_dom"/>
</dbReference>
<dbReference type="Proteomes" id="UP000651977">
    <property type="component" value="Unassembled WGS sequence"/>
</dbReference>
<comment type="caution">
    <text evidence="12">The sequence shown here is derived from an EMBL/GenBank/DDBJ whole genome shotgun (WGS) entry which is preliminary data.</text>
</comment>
<comment type="subcellular location">
    <subcellularLocation>
        <location evidence="2">Cytoplasm</location>
    </subcellularLocation>
</comment>
<protein>
    <recommendedName>
        <fullName evidence="10">Peptidyl-prolyl cis-trans isomerase</fullName>
        <ecNumber evidence="10">5.2.1.8</ecNumber>
    </recommendedName>
</protein>
<dbReference type="Pfam" id="PF00254">
    <property type="entry name" value="FKBP_C"/>
    <property type="match status" value="1"/>
</dbReference>
<reference evidence="13" key="1">
    <citation type="journal article" date="2019" name="Int. J. Syst. Evol. Microbiol.">
        <title>The Global Catalogue of Microorganisms (GCM) 10K type strain sequencing project: providing services to taxonomists for standard genome sequencing and annotation.</title>
        <authorList>
            <consortium name="The Broad Institute Genomics Platform"/>
            <consortium name="The Broad Institute Genome Sequencing Center for Infectious Disease"/>
            <person name="Wu L."/>
            <person name="Ma J."/>
        </authorList>
    </citation>
    <scope>NUCLEOTIDE SEQUENCE [LARGE SCALE GENOMIC DNA]</scope>
    <source>
        <strain evidence="13">CGMCC 1.10131</strain>
    </source>
</reference>
<evidence type="ECO:0000256" key="7">
    <source>
        <dbReference type="ARBA" id="ARBA00023235"/>
    </source>
</evidence>
<gene>
    <name evidence="12" type="primary">slyD</name>
    <name evidence="12" type="ORF">GCM10007414_04880</name>
</gene>
<evidence type="ECO:0000256" key="9">
    <source>
        <dbReference type="PROSITE-ProRule" id="PRU00277"/>
    </source>
</evidence>
<evidence type="ECO:0000256" key="4">
    <source>
        <dbReference type="ARBA" id="ARBA00022490"/>
    </source>
</evidence>
<keyword evidence="4" id="KW-0963">Cytoplasm</keyword>
<dbReference type="EMBL" id="BMDY01000002">
    <property type="protein sequence ID" value="GGA95133.1"/>
    <property type="molecule type" value="Genomic_DNA"/>
</dbReference>
<name>A0ABQ1HYF6_9ALTE</name>
<dbReference type="GO" id="GO:0016853">
    <property type="term" value="F:isomerase activity"/>
    <property type="evidence" value="ECO:0007669"/>
    <property type="project" value="UniProtKB-KW"/>
</dbReference>
<evidence type="ECO:0000256" key="10">
    <source>
        <dbReference type="RuleBase" id="RU003915"/>
    </source>
</evidence>
<keyword evidence="6" id="KW-0143">Chaperone</keyword>
<comment type="function">
    <text evidence="8">Also involved in hydrogenase metallocenter assembly, probably by participating in the nickel insertion step. This function in hydrogenase biosynthesis requires chaperone activity and the presence of the metal-binding domain, but not PPIase activity.</text>
</comment>
<dbReference type="RefSeq" id="WP_055731511.1">
    <property type="nucleotide sequence ID" value="NZ_BMDY01000002.1"/>
</dbReference>
<accession>A0ABQ1HYF6</accession>
<evidence type="ECO:0000256" key="8">
    <source>
        <dbReference type="ARBA" id="ARBA00037071"/>
    </source>
</evidence>
<comment type="catalytic activity">
    <reaction evidence="1 9 10">
        <text>[protein]-peptidylproline (omega=180) = [protein]-peptidylproline (omega=0)</text>
        <dbReference type="Rhea" id="RHEA:16237"/>
        <dbReference type="Rhea" id="RHEA-COMP:10747"/>
        <dbReference type="Rhea" id="RHEA-COMP:10748"/>
        <dbReference type="ChEBI" id="CHEBI:83833"/>
        <dbReference type="ChEBI" id="CHEBI:83834"/>
        <dbReference type="EC" id="5.2.1.8"/>
    </reaction>
</comment>
<evidence type="ECO:0000256" key="6">
    <source>
        <dbReference type="ARBA" id="ARBA00023186"/>
    </source>
</evidence>
<keyword evidence="7 9" id="KW-0413">Isomerase</keyword>
<proteinExistence type="inferred from homology"/>
<dbReference type="EC" id="5.2.1.8" evidence="10"/>
<evidence type="ECO:0000256" key="3">
    <source>
        <dbReference type="ARBA" id="ARBA00006577"/>
    </source>
</evidence>
<dbReference type="PROSITE" id="PS50059">
    <property type="entry name" value="FKBP_PPIASE"/>
    <property type="match status" value="1"/>
</dbReference>